<keyword evidence="2 4" id="KW-0863">Zinc-finger</keyword>
<keyword evidence="3" id="KW-0862">Zinc</keyword>
<evidence type="ECO:0000256" key="4">
    <source>
        <dbReference type="PROSITE-ProRule" id="PRU00134"/>
    </source>
</evidence>
<dbReference type="GO" id="GO:0008270">
    <property type="term" value="F:zinc ion binding"/>
    <property type="evidence" value="ECO:0007669"/>
    <property type="project" value="UniProtKB-KW"/>
</dbReference>
<evidence type="ECO:0000313" key="7">
    <source>
        <dbReference type="Proteomes" id="UP000294933"/>
    </source>
</evidence>
<evidence type="ECO:0000313" key="6">
    <source>
        <dbReference type="EMBL" id="TDL19876.1"/>
    </source>
</evidence>
<dbReference type="InterPro" id="IPR002893">
    <property type="entry name" value="Znf_MYND"/>
</dbReference>
<proteinExistence type="predicted"/>
<dbReference type="VEuPathDB" id="FungiDB:BD410DRAFT_391941"/>
<dbReference type="OrthoDB" id="2212237at2759"/>
<evidence type="ECO:0000256" key="2">
    <source>
        <dbReference type="ARBA" id="ARBA00022771"/>
    </source>
</evidence>
<sequence length="186" mass="21048">MDPLIKSKPSYICANPDCKSSMSKSKFKICSVCRNSMYCSRECPKEAWPIHKLCCTSDERRSAASVMVKLIRSALMPDRDMCSKVDMIAAATLQLHEYPERAKTHTVALLARMENEETGVLKDFLREKQEIWPSRTMNNIPMTFQLVRAVARPTAELMPGIRGLVEECFDFVKGCTKHGVLSSDHN</sequence>
<evidence type="ECO:0000256" key="1">
    <source>
        <dbReference type="ARBA" id="ARBA00022723"/>
    </source>
</evidence>
<evidence type="ECO:0000256" key="3">
    <source>
        <dbReference type="ARBA" id="ARBA00022833"/>
    </source>
</evidence>
<dbReference type="EMBL" id="ML170192">
    <property type="protein sequence ID" value="TDL19876.1"/>
    <property type="molecule type" value="Genomic_DNA"/>
</dbReference>
<dbReference type="Pfam" id="PF01753">
    <property type="entry name" value="zf-MYND"/>
    <property type="match status" value="1"/>
</dbReference>
<name>A0A4Y7PXV7_9AGAM</name>
<dbReference type="SUPFAM" id="SSF144232">
    <property type="entry name" value="HIT/MYND zinc finger-like"/>
    <property type="match status" value="1"/>
</dbReference>
<keyword evidence="7" id="KW-1185">Reference proteome</keyword>
<gene>
    <name evidence="6" type="ORF">BD410DRAFT_391941</name>
</gene>
<protein>
    <recommendedName>
        <fullName evidence="5">MYND-type domain-containing protein</fullName>
    </recommendedName>
</protein>
<evidence type="ECO:0000259" key="5">
    <source>
        <dbReference type="PROSITE" id="PS50865"/>
    </source>
</evidence>
<feature type="domain" description="MYND-type" evidence="5">
    <location>
        <begin position="18"/>
        <end position="55"/>
    </location>
</feature>
<dbReference type="Gene3D" id="6.10.140.2220">
    <property type="match status" value="1"/>
</dbReference>
<organism evidence="6 7">
    <name type="scientific">Rickenella mellea</name>
    <dbReference type="NCBI Taxonomy" id="50990"/>
    <lineage>
        <taxon>Eukaryota</taxon>
        <taxon>Fungi</taxon>
        <taxon>Dikarya</taxon>
        <taxon>Basidiomycota</taxon>
        <taxon>Agaricomycotina</taxon>
        <taxon>Agaricomycetes</taxon>
        <taxon>Hymenochaetales</taxon>
        <taxon>Rickenellaceae</taxon>
        <taxon>Rickenella</taxon>
    </lineage>
</organism>
<dbReference type="AlphaFoldDB" id="A0A4Y7PXV7"/>
<accession>A0A4Y7PXV7</accession>
<reference evidence="6 7" key="1">
    <citation type="submission" date="2018-06" db="EMBL/GenBank/DDBJ databases">
        <title>A transcriptomic atlas of mushroom development highlights an independent origin of complex multicellularity.</title>
        <authorList>
            <consortium name="DOE Joint Genome Institute"/>
            <person name="Krizsan K."/>
            <person name="Almasi E."/>
            <person name="Merenyi Z."/>
            <person name="Sahu N."/>
            <person name="Viragh M."/>
            <person name="Koszo T."/>
            <person name="Mondo S."/>
            <person name="Kiss B."/>
            <person name="Balint B."/>
            <person name="Kues U."/>
            <person name="Barry K."/>
            <person name="Hegedus J.C."/>
            <person name="Henrissat B."/>
            <person name="Johnson J."/>
            <person name="Lipzen A."/>
            <person name="Ohm R."/>
            <person name="Nagy I."/>
            <person name="Pangilinan J."/>
            <person name="Yan J."/>
            <person name="Xiong Y."/>
            <person name="Grigoriev I.V."/>
            <person name="Hibbett D.S."/>
            <person name="Nagy L.G."/>
        </authorList>
    </citation>
    <scope>NUCLEOTIDE SEQUENCE [LARGE SCALE GENOMIC DNA]</scope>
    <source>
        <strain evidence="6 7">SZMC22713</strain>
    </source>
</reference>
<keyword evidence="1" id="KW-0479">Metal-binding</keyword>
<dbReference type="Proteomes" id="UP000294933">
    <property type="component" value="Unassembled WGS sequence"/>
</dbReference>
<dbReference type="PROSITE" id="PS50865">
    <property type="entry name" value="ZF_MYND_2"/>
    <property type="match status" value="1"/>
</dbReference>